<evidence type="ECO:0000313" key="2">
    <source>
        <dbReference type="Proteomes" id="UP000016534"/>
    </source>
</evidence>
<sequence length="207" mass="23412">MLGNLLKLYVKENDRSAGMNMRDERTIKLLCIRTIMKSEPETMELSEFLSEFNKESDRGAALNAAAVLDDWLGNILGEFFADNRSGKDLISGFNAPLGTFAAKVTAAHALGLIQDNEFREITLIRKIRNEFGHSWRGVSFESDKVAHLVNQLPWCGSPEFEAKSTPRARFNSVIAILLADLMWRARLVKKERRVVKLWSNKIRGNDA</sequence>
<name>A0ABN0NIW6_9GAMM</name>
<gene>
    <name evidence="1" type="ORF">PUND_10174</name>
</gene>
<protein>
    <submittedName>
        <fullName evidence="1">Mannitol operon repressor</fullName>
    </submittedName>
</protein>
<comment type="caution">
    <text evidence="1">The sequence shown here is derived from an EMBL/GenBank/DDBJ whole genome shotgun (WGS) entry which is preliminary data.</text>
</comment>
<accession>A0ABN0NIW6</accession>
<evidence type="ECO:0000313" key="1">
    <source>
        <dbReference type="EMBL" id="ERG61471.1"/>
    </source>
</evidence>
<keyword evidence="2" id="KW-1185">Reference proteome</keyword>
<dbReference type="InterPro" id="IPR007761">
    <property type="entry name" value="MtlR-like"/>
</dbReference>
<reference evidence="1" key="1">
    <citation type="journal article" date="2012" name="J. Bacteriol.">
        <title>Genome sequences of type strains of seven species of the marine bacterium Pseudoalteromonas.</title>
        <authorList>
            <person name="Xie B.B."/>
            <person name="Shu Y.L."/>
            <person name="Qin Q.L."/>
            <person name="Rong J.C."/>
            <person name="Zhang X.Y."/>
            <person name="Chen X.L."/>
            <person name="Shi M."/>
            <person name="He H.L."/>
            <person name="Zhou B.C."/>
            <person name="Zhang Y.Z."/>
        </authorList>
    </citation>
    <scope>NUCLEOTIDE SEQUENCE [LARGE SCALE GENOMIC DNA]</scope>
    <source>
        <strain evidence="1">NCIMB 2128</strain>
    </source>
</reference>
<dbReference type="InterPro" id="IPR038026">
    <property type="entry name" value="MtlR-like_sf"/>
</dbReference>
<dbReference type="Gene3D" id="1.20.120.330">
    <property type="entry name" value="Nucleotidyltransferases domain 2"/>
    <property type="match status" value="1"/>
</dbReference>
<organism evidence="1 2">
    <name type="scientific">Pseudoalteromonas undina</name>
    <dbReference type="NCBI Taxonomy" id="43660"/>
    <lineage>
        <taxon>Bacteria</taxon>
        <taxon>Pseudomonadati</taxon>
        <taxon>Pseudomonadota</taxon>
        <taxon>Gammaproteobacteria</taxon>
        <taxon>Alteromonadales</taxon>
        <taxon>Pseudoalteromonadaceae</taxon>
        <taxon>Pseudoalteromonas</taxon>
    </lineage>
</organism>
<reference evidence="1" key="2">
    <citation type="submission" date="2013-04" db="EMBL/GenBank/DDBJ databases">
        <title>Genome sequence of Pseudoalteromonas undina.</title>
        <authorList>
            <person name="Xie B.-B."/>
            <person name="Rong J.-C."/>
            <person name="Qin Q.-L."/>
            <person name="Shu Y.-L."/>
            <person name="Zhang Y.-Z."/>
        </authorList>
    </citation>
    <scope>NUCLEOTIDE SEQUENCE</scope>
    <source>
        <strain evidence="1">NCIMB 2128</strain>
    </source>
</reference>
<dbReference type="PANTHER" id="PTHR37941">
    <property type="entry name" value="FUMARASE E-RELATED"/>
    <property type="match status" value="1"/>
</dbReference>
<proteinExistence type="predicted"/>
<dbReference type="Proteomes" id="UP000016534">
    <property type="component" value="Unassembled WGS sequence"/>
</dbReference>
<dbReference type="SUPFAM" id="SSF158668">
    <property type="entry name" value="MtlR-like"/>
    <property type="match status" value="1"/>
</dbReference>
<dbReference type="PANTHER" id="PTHR37941:SF1">
    <property type="entry name" value="FUMARASE E-RELATED"/>
    <property type="match status" value="1"/>
</dbReference>
<dbReference type="EMBL" id="AHCF02000017">
    <property type="protein sequence ID" value="ERG61471.1"/>
    <property type="molecule type" value="Genomic_DNA"/>
</dbReference>